<dbReference type="InterPro" id="IPR038765">
    <property type="entry name" value="Papain-like_cys_pep_sf"/>
</dbReference>
<gene>
    <name evidence="2" type="ORF">J1M35_11155</name>
</gene>
<reference evidence="2" key="1">
    <citation type="submission" date="2021-03" db="EMBL/GenBank/DDBJ databases">
        <title>Ottowia sp. 27C isolated from the cloaca of a Giant Asian pond turtle (Heosemys grandis).</title>
        <authorList>
            <person name="Spergser J."/>
            <person name="Busse H.-J."/>
        </authorList>
    </citation>
    <scope>NUCLEOTIDE SEQUENCE</scope>
    <source>
        <strain evidence="2">27C</strain>
    </source>
</reference>
<dbReference type="RefSeq" id="WP_208007130.1">
    <property type="nucleotide sequence ID" value="NZ_CP071796.1"/>
</dbReference>
<organism evidence="2 3">
    <name type="scientific">Ottowia testudinis</name>
    <dbReference type="NCBI Taxonomy" id="2816950"/>
    <lineage>
        <taxon>Bacteria</taxon>
        <taxon>Pseudomonadati</taxon>
        <taxon>Pseudomonadota</taxon>
        <taxon>Betaproteobacteria</taxon>
        <taxon>Burkholderiales</taxon>
        <taxon>Comamonadaceae</taxon>
        <taxon>Ottowia</taxon>
    </lineage>
</organism>
<dbReference type="Gene3D" id="3.10.620.30">
    <property type="match status" value="1"/>
</dbReference>
<sequence>MAIVRWVRNNIQWIPTWGSVQGSELTLLNQRGNAIDIASLTIALLRASGIPARYMFGTVDADAALVQNWIGDAPSPQVALDLMQQGGIAARGVVSGGRITKIRMEHAWVQAYVNWAPGRGALQGGGSTEPATQYAGQLQHPNPNASLNAWIGIDTSYKQYIFSKPIDIAAAVSLDVNALKQAAASTVNTTEGFIAGLNEPAFQTELQRYAAQVNAYLDSRPNLTLGDLVKSREVVSDMKQLLAGTSPFPVLASQETSTLPASLRHSVTLKLFASALDRSQDSPAFTWGTSLPALGLKRLGVTHLPASAADQQALESAYTSGVTSLPTYLLSLKPTLQLDGVTAATAPAMGAGREQYWSITLTDPSGVNTRTSNSDNVVGDEIVFGVNGNGISPDAVMQRLVDGKPDTAAGNLEQGALHYWLEHDQFDQMIASRLGVLAQRMPSVAIVMAPLTVRYFFGVPRSASYKSRAIDAKQVMTAAAAQSLSQRRQFMLHAGVQGSTVEGSVLDQILNRPEETSVSTTQLLAISARQGLRIYSITQNNAASIVPRLGTSEAVKQDIQNATANGLIAYVPERDITHKGYTGTGYLLLNPDTGEGAYLIDGGRNGGSQPTCERGASKPPEAMISVSTILNWETAGPALVGLTVNGADTPEKKEALKALNNHRLKPVG</sequence>
<keyword evidence="3" id="KW-1185">Reference proteome</keyword>
<dbReference type="EMBL" id="CP071796">
    <property type="protein sequence ID" value="QTD43719.1"/>
    <property type="molecule type" value="Genomic_DNA"/>
</dbReference>
<protein>
    <submittedName>
        <fullName evidence="2">Transglutaminase domain-containing protein</fullName>
    </submittedName>
</protein>
<proteinExistence type="predicted"/>
<evidence type="ECO:0000259" key="1">
    <source>
        <dbReference type="Pfam" id="PF01841"/>
    </source>
</evidence>
<dbReference type="Proteomes" id="UP000663903">
    <property type="component" value="Chromosome"/>
</dbReference>
<evidence type="ECO:0000313" key="2">
    <source>
        <dbReference type="EMBL" id="QTD43719.1"/>
    </source>
</evidence>
<accession>A0A975CDV9</accession>
<feature type="domain" description="Transglutaminase-like" evidence="1">
    <location>
        <begin position="2"/>
        <end position="113"/>
    </location>
</feature>
<name>A0A975CDV9_9BURK</name>
<dbReference type="AlphaFoldDB" id="A0A975CDV9"/>
<dbReference type="InterPro" id="IPR002931">
    <property type="entry name" value="Transglutaminase-like"/>
</dbReference>
<dbReference type="Pfam" id="PF01841">
    <property type="entry name" value="Transglut_core"/>
    <property type="match status" value="1"/>
</dbReference>
<evidence type="ECO:0000313" key="3">
    <source>
        <dbReference type="Proteomes" id="UP000663903"/>
    </source>
</evidence>
<dbReference type="SUPFAM" id="SSF54001">
    <property type="entry name" value="Cysteine proteinases"/>
    <property type="match status" value="1"/>
</dbReference>
<dbReference type="KEGG" id="otd:J1M35_11155"/>